<organism evidence="2 3">
    <name type="scientific">Candidatus Wolfebacteria bacterium CG10_big_fil_rev_8_21_14_0_10_31_9</name>
    <dbReference type="NCBI Taxonomy" id="1975070"/>
    <lineage>
        <taxon>Bacteria</taxon>
        <taxon>Candidatus Wolfeibacteriota</taxon>
    </lineage>
</organism>
<feature type="transmembrane region" description="Helical" evidence="1">
    <location>
        <begin position="53"/>
        <end position="76"/>
    </location>
</feature>
<evidence type="ECO:0000256" key="1">
    <source>
        <dbReference type="SAM" id="Phobius"/>
    </source>
</evidence>
<keyword evidence="1" id="KW-0812">Transmembrane</keyword>
<accession>A0A2H0RBV6</accession>
<dbReference type="AlphaFoldDB" id="A0A2H0RBV6"/>
<comment type="caution">
    <text evidence="2">The sequence shown here is derived from an EMBL/GenBank/DDBJ whole genome shotgun (WGS) entry which is preliminary data.</text>
</comment>
<protein>
    <submittedName>
        <fullName evidence="2">Uncharacterized protein</fullName>
    </submittedName>
</protein>
<feature type="transmembrane region" description="Helical" evidence="1">
    <location>
        <begin position="297"/>
        <end position="316"/>
    </location>
</feature>
<evidence type="ECO:0000313" key="3">
    <source>
        <dbReference type="Proteomes" id="UP000231602"/>
    </source>
</evidence>
<dbReference type="EMBL" id="PCXV01000041">
    <property type="protein sequence ID" value="PIR43963.1"/>
    <property type="molecule type" value="Genomic_DNA"/>
</dbReference>
<feature type="transmembrane region" description="Helical" evidence="1">
    <location>
        <begin position="274"/>
        <end position="291"/>
    </location>
</feature>
<feature type="transmembrane region" description="Helical" evidence="1">
    <location>
        <begin position="136"/>
        <end position="160"/>
    </location>
</feature>
<sequence length="331" mass="37836">MTEVTLLNKKFAFQKESPSYLIKIILIGILSFGSAVSFGWLLKSFFYSQDFGVLIWILVFAGVFLVFFVLQTIFVLDSGKSVLFIFIESIALSIVFLSNSYYIIPIVLITFFILWWARHSGKVILENTLKIDFWHISRVVLPKAIMAVVLVVSIFSPIYLKSKNSNFPFHPAFFDNIISSSKWLIQKFFPEINPDSSIDQIARKIAESQISQSPEANILPRAYKEQIIKQSSSALYEQIFSFFDIAIDPKLKPSQILYEGLKSRFVQFSNSTKNLIFILIGTLIFISIETFSIPIRIAVSIIGFLIFKFLIIVGFAKVSIEERPKEVIIME</sequence>
<keyword evidence="1" id="KW-0472">Membrane</keyword>
<dbReference type="Proteomes" id="UP000231602">
    <property type="component" value="Unassembled WGS sequence"/>
</dbReference>
<keyword evidence="1" id="KW-1133">Transmembrane helix</keyword>
<gene>
    <name evidence="2" type="ORF">COV23_02430</name>
</gene>
<feature type="transmembrane region" description="Helical" evidence="1">
    <location>
        <begin position="20"/>
        <end position="41"/>
    </location>
</feature>
<proteinExistence type="predicted"/>
<reference evidence="2 3" key="1">
    <citation type="submission" date="2017-09" db="EMBL/GenBank/DDBJ databases">
        <title>Depth-based differentiation of microbial function through sediment-hosted aquifers and enrichment of novel symbionts in the deep terrestrial subsurface.</title>
        <authorList>
            <person name="Probst A.J."/>
            <person name="Ladd B."/>
            <person name="Jarett J.K."/>
            <person name="Geller-Mcgrath D.E."/>
            <person name="Sieber C.M."/>
            <person name="Emerson J.B."/>
            <person name="Anantharaman K."/>
            <person name="Thomas B.C."/>
            <person name="Malmstrom R."/>
            <person name="Stieglmeier M."/>
            <person name="Klingl A."/>
            <person name="Woyke T."/>
            <person name="Ryan C.M."/>
            <person name="Banfield J.F."/>
        </authorList>
    </citation>
    <scope>NUCLEOTIDE SEQUENCE [LARGE SCALE GENOMIC DNA]</scope>
    <source>
        <strain evidence="2">CG10_big_fil_rev_8_21_14_0_10_31_9</strain>
    </source>
</reference>
<name>A0A2H0RBV6_9BACT</name>
<evidence type="ECO:0000313" key="2">
    <source>
        <dbReference type="EMBL" id="PIR43963.1"/>
    </source>
</evidence>
<feature type="transmembrane region" description="Helical" evidence="1">
    <location>
        <begin position="83"/>
        <end position="116"/>
    </location>
</feature>